<keyword evidence="4 5" id="KW-0238">DNA-binding</keyword>
<dbReference type="GO" id="GO:0008270">
    <property type="term" value="F:zinc ion binding"/>
    <property type="evidence" value="ECO:0007669"/>
    <property type="project" value="UniProtKB-KW"/>
</dbReference>
<dbReference type="GO" id="GO:0003677">
    <property type="term" value="F:DNA binding"/>
    <property type="evidence" value="ECO:0007669"/>
    <property type="project" value="UniProtKB-UniRule"/>
</dbReference>
<dbReference type="OrthoDB" id="7312725at2759"/>
<feature type="domain" description="THAP-type" evidence="6">
    <location>
        <begin position="1"/>
        <end position="89"/>
    </location>
</feature>
<dbReference type="Pfam" id="PF05485">
    <property type="entry name" value="THAP"/>
    <property type="match status" value="1"/>
</dbReference>
<dbReference type="Ensembl" id="ENSSFOT00015010198.2">
    <property type="protein sequence ID" value="ENSSFOP00015010060.2"/>
    <property type="gene ID" value="ENSSFOG00015006537.2"/>
</dbReference>
<accession>A0A8C9RDY9</accession>
<dbReference type="PROSITE" id="PS50950">
    <property type="entry name" value="ZF_THAP"/>
    <property type="match status" value="1"/>
</dbReference>
<evidence type="ECO:0000256" key="4">
    <source>
        <dbReference type="ARBA" id="ARBA00023125"/>
    </source>
</evidence>
<reference evidence="7" key="2">
    <citation type="submission" date="2025-08" db="UniProtKB">
        <authorList>
            <consortium name="Ensembl"/>
        </authorList>
    </citation>
    <scope>IDENTIFICATION</scope>
</reference>
<evidence type="ECO:0000313" key="7">
    <source>
        <dbReference type="Ensembl" id="ENSSFOP00015010060.2"/>
    </source>
</evidence>
<reference evidence="7" key="3">
    <citation type="submission" date="2025-09" db="UniProtKB">
        <authorList>
            <consortium name="Ensembl"/>
        </authorList>
    </citation>
    <scope>IDENTIFICATION</scope>
</reference>
<evidence type="ECO:0000313" key="8">
    <source>
        <dbReference type="Proteomes" id="UP000694397"/>
    </source>
</evidence>
<sequence length="131" mass="15333">MRSSRGTQCYAFNCTNYRNKQSKEKGLSFHKFPNKERDKERYQMWIRNCRRDRPPGKGSVLCSKHFNGDQFDRTGQIIRLKDGAVPTLFAFPEHLQVFLTAVLWNTNGLHNIVTSSYRIMTSLREVQNTTD</sequence>
<evidence type="ECO:0000256" key="3">
    <source>
        <dbReference type="ARBA" id="ARBA00022833"/>
    </source>
</evidence>
<evidence type="ECO:0000256" key="5">
    <source>
        <dbReference type="PROSITE-ProRule" id="PRU00309"/>
    </source>
</evidence>
<evidence type="ECO:0000256" key="2">
    <source>
        <dbReference type="ARBA" id="ARBA00022771"/>
    </source>
</evidence>
<dbReference type="Proteomes" id="UP000694397">
    <property type="component" value="Chromosome 11"/>
</dbReference>
<keyword evidence="1" id="KW-0479">Metal-binding</keyword>
<dbReference type="InterPro" id="IPR006612">
    <property type="entry name" value="THAP_Znf"/>
</dbReference>
<dbReference type="InterPro" id="IPR026521">
    <property type="entry name" value="THAP2"/>
</dbReference>
<evidence type="ECO:0000256" key="1">
    <source>
        <dbReference type="ARBA" id="ARBA00022723"/>
    </source>
</evidence>
<evidence type="ECO:0000259" key="6">
    <source>
        <dbReference type="PROSITE" id="PS50950"/>
    </source>
</evidence>
<keyword evidence="3" id="KW-0862">Zinc</keyword>
<dbReference type="SMART" id="SM00980">
    <property type="entry name" value="THAP"/>
    <property type="match status" value="1"/>
</dbReference>
<proteinExistence type="predicted"/>
<name>A0A8C9RDY9_SCLFO</name>
<dbReference type="SMART" id="SM00692">
    <property type="entry name" value="DM3"/>
    <property type="match status" value="1"/>
</dbReference>
<keyword evidence="8" id="KW-1185">Reference proteome</keyword>
<dbReference type="Gene3D" id="6.20.210.20">
    <property type="entry name" value="THAP domain"/>
    <property type="match status" value="1"/>
</dbReference>
<dbReference type="PANTHER" id="PTHR47696:SF1">
    <property type="entry name" value="THAP DOMAIN-CONTAINING PROTEIN 2"/>
    <property type="match status" value="1"/>
</dbReference>
<protein>
    <recommendedName>
        <fullName evidence="6">THAP-type domain-containing protein</fullName>
    </recommendedName>
</protein>
<dbReference type="InterPro" id="IPR038441">
    <property type="entry name" value="THAP_Znf_sf"/>
</dbReference>
<dbReference type="SUPFAM" id="SSF57716">
    <property type="entry name" value="Glucocorticoid receptor-like (DNA-binding domain)"/>
    <property type="match status" value="1"/>
</dbReference>
<dbReference type="GeneTree" id="ENSGT00940000180149"/>
<keyword evidence="2 5" id="KW-0863">Zinc-finger</keyword>
<organism evidence="7 8">
    <name type="scientific">Scleropages formosus</name>
    <name type="common">Asian bonytongue</name>
    <name type="synonym">Osteoglossum formosum</name>
    <dbReference type="NCBI Taxonomy" id="113540"/>
    <lineage>
        <taxon>Eukaryota</taxon>
        <taxon>Metazoa</taxon>
        <taxon>Chordata</taxon>
        <taxon>Craniata</taxon>
        <taxon>Vertebrata</taxon>
        <taxon>Euteleostomi</taxon>
        <taxon>Actinopterygii</taxon>
        <taxon>Neopterygii</taxon>
        <taxon>Teleostei</taxon>
        <taxon>Osteoglossocephala</taxon>
        <taxon>Osteoglossomorpha</taxon>
        <taxon>Osteoglossiformes</taxon>
        <taxon>Osteoglossidae</taxon>
        <taxon>Scleropages</taxon>
    </lineage>
</organism>
<dbReference type="PANTHER" id="PTHR47696">
    <property type="entry name" value="THAP DOMAIN-CONTAINING PROTEIN 2"/>
    <property type="match status" value="1"/>
</dbReference>
<dbReference type="AlphaFoldDB" id="A0A8C9RDY9"/>
<reference evidence="7 8" key="1">
    <citation type="submission" date="2019-04" db="EMBL/GenBank/DDBJ databases">
        <authorList>
            <consortium name="Wellcome Sanger Institute Data Sharing"/>
        </authorList>
    </citation>
    <scope>NUCLEOTIDE SEQUENCE [LARGE SCALE GENOMIC DNA]</scope>
</reference>